<organism evidence="1">
    <name type="scientific">uncultured Phycisphaerae bacterium</name>
    <dbReference type="NCBI Taxonomy" id="904963"/>
    <lineage>
        <taxon>Bacteria</taxon>
        <taxon>Pseudomonadati</taxon>
        <taxon>Planctomycetota</taxon>
        <taxon>Phycisphaerae</taxon>
        <taxon>environmental samples</taxon>
    </lineage>
</organism>
<accession>A0A6J4QN65</accession>
<dbReference type="EMBL" id="CADCUQ010001060">
    <property type="protein sequence ID" value="CAA9445513.1"/>
    <property type="molecule type" value="Genomic_DNA"/>
</dbReference>
<dbReference type="AlphaFoldDB" id="A0A6J4QN65"/>
<name>A0A6J4QN65_9BACT</name>
<evidence type="ECO:0008006" key="2">
    <source>
        <dbReference type="Google" id="ProtNLM"/>
    </source>
</evidence>
<evidence type="ECO:0000313" key="1">
    <source>
        <dbReference type="EMBL" id="CAA9445513.1"/>
    </source>
</evidence>
<gene>
    <name evidence="1" type="ORF">AVDCRST_MAG64-4512</name>
</gene>
<protein>
    <recommendedName>
        <fullName evidence="2">LamG domain-containing protein</fullName>
    </recommendedName>
</protein>
<sequence length="248" mass="26646">MRRPLQAARLRRRLSNDIARTGGTPVSRGTFPMNFRTLPWMAGLLLLGAAAPAADAPAPPRYANDFAKAAAGKLPDDEFLVLAGTFEVAERGGERVLELSPYPLDAFGVLFGPAGHATGNVSARVWATTTGRRVPEFGVGSNDAGGYKLWLMPRRKLVAIRKADVTVATAPYDAWTPATWTHVRLAVTKAGDAAWRVQGKAWPAGAAEPATWTVSFDEPAEPPAGRASVWANPYSGQPVRFDDLRVEE</sequence>
<reference evidence="1" key="1">
    <citation type="submission" date="2020-02" db="EMBL/GenBank/DDBJ databases">
        <authorList>
            <person name="Meier V. D."/>
        </authorList>
    </citation>
    <scope>NUCLEOTIDE SEQUENCE</scope>
    <source>
        <strain evidence="1">AVDCRST_MAG64</strain>
    </source>
</reference>
<proteinExistence type="predicted"/>